<keyword evidence="1" id="KW-0732">Signal</keyword>
<dbReference type="Proteomes" id="UP001612741">
    <property type="component" value="Unassembled WGS sequence"/>
</dbReference>
<feature type="domain" description="Mammalian cell entry C-terminal" evidence="3">
    <location>
        <begin position="115"/>
        <end position="286"/>
    </location>
</feature>
<evidence type="ECO:0000313" key="5">
    <source>
        <dbReference type="Proteomes" id="UP001612741"/>
    </source>
</evidence>
<proteinExistence type="predicted"/>
<sequence length="343" mass="36417">MRARALTSLLALAITTSCSLQTLGAARGDLTIAATFDDVQSLVAGHSVQVADVRVGTVTGIRLEGYRARVTMEIGGARRVPVGTTAAVAKTSVLGENYVALRPPPGRDLTTGPFLPAGATITDTSVEPDIEQVTEKAGPLVEALGAQDVNAILDAASTAFAGKGADVNALIRRTAEVTDAYAAARAELGATIDHLARLGADLAKGEKELDRLPGTLAAATARLAHGRRHVKTALIALTDLAREANATVYPRHAARLRTIMRELDAITDAMVRGKDDLKRLVARLQYFIDTPPITVNGQVLIYVWLKGLLVDDGRGVIPNDVRAEPPPLPNQLKDFQLLWEPPR</sequence>
<dbReference type="Pfam" id="PF02470">
    <property type="entry name" value="MlaD"/>
    <property type="match status" value="1"/>
</dbReference>
<dbReference type="PANTHER" id="PTHR33371">
    <property type="entry name" value="INTERMEMBRANE PHOSPHOLIPID TRANSPORT SYSTEM BINDING PROTEIN MLAD-RELATED"/>
    <property type="match status" value="1"/>
</dbReference>
<protein>
    <submittedName>
        <fullName evidence="4">MCE family protein</fullName>
    </submittedName>
</protein>
<organism evidence="4 5">
    <name type="scientific">Nonomuraea typhae</name>
    <dbReference type="NCBI Taxonomy" id="2603600"/>
    <lineage>
        <taxon>Bacteria</taxon>
        <taxon>Bacillati</taxon>
        <taxon>Actinomycetota</taxon>
        <taxon>Actinomycetes</taxon>
        <taxon>Streptosporangiales</taxon>
        <taxon>Streptosporangiaceae</taxon>
        <taxon>Nonomuraea</taxon>
    </lineage>
</organism>
<dbReference type="NCBIfam" id="TIGR00996">
    <property type="entry name" value="Mtu_fam_mce"/>
    <property type="match status" value="1"/>
</dbReference>
<feature type="signal peptide" evidence="1">
    <location>
        <begin position="1"/>
        <end position="20"/>
    </location>
</feature>
<dbReference type="InterPro" id="IPR052336">
    <property type="entry name" value="MlaD_Phospholipid_Transporter"/>
</dbReference>
<dbReference type="RefSeq" id="WP_397080762.1">
    <property type="nucleotide sequence ID" value="NZ_JBITGY010000002.1"/>
</dbReference>
<dbReference type="InterPro" id="IPR024516">
    <property type="entry name" value="Mce_C"/>
</dbReference>
<evidence type="ECO:0000256" key="1">
    <source>
        <dbReference type="SAM" id="SignalP"/>
    </source>
</evidence>
<dbReference type="PROSITE" id="PS51257">
    <property type="entry name" value="PROKAR_LIPOPROTEIN"/>
    <property type="match status" value="1"/>
</dbReference>
<feature type="domain" description="Mce/MlaD" evidence="2">
    <location>
        <begin position="31"/>
        <end position="104"/>
    </location>
</feature>
<evidence type="ECO:0000313" key="4">
    <source>
        <dbReference type="EMBL" id="MFI6497728.1"/>
    </source>
</evidence>
<name>A0ABW7YPH6_9ACTN</name>
<feature type="chain" id="PRO_5045695376" evidence="1">
    <location>
        <begin position="21"/>
        <end position="343"/>
    </location>
</feature>
<dbReference type="InterPro" id="IPR003399">
    <property type="entry name" value="Mce/MlaD"/>
</dbReference>
<keyword evidence="5" id="KW-1185">Reference proteome</keyword>
<gene>
    <name evidence="4" type="ORF">ACIBG2_10100</name>
</gene>
<dbReference type="Pfam" id="PF11887">
    <property type="entry name" value="Mce4_CUP1"/>
    <property type="match status" value="1"/>
</dbReference>
<dbReference type="EMBL" id="JBITGY010000002">
    <property type="protein sequence ID" value="MFI6497728.1"/>
    <property type="molecule type" value="Genomic_DNA"/>
</dbReference>
<accession>A0ABW7YPH6</accession>
<dbReference type="InterPro" id="IPR005693">
    <property type="entry name" value="Mce"/>
</dbReference>
<comment type="caution">
    <text evidence="4">The sequence shown here is derived from an EMBL/GenBank/DDBJ whole genome shotgun (WGS) entry which is preliminary data.</text>
</comment>
<dbReference type="PANTHER" id="PTHR33371:SF15">
    <property type="entry name" value="LIPOPROTEIN LPRN"/>
    <property type="match status" value="1"/>
</dbReference>
<evidence type="ECO:0000259" key="2">
    <source>
        <dbReference type="Pfam" id="PF02470"/>
    </source>
</evidence>
<evidence type="ECO:0000259" key="3">
    <source>
        <dbReference type="Pfam" id="PF11887"/>
    </source>
</evidence>
<reference evidence="4 5" key="1">
    <citation type="submission" date="2024-10" db="EMBL/GenBank/DDBJ databases">
        <title>The Natural Products Discovery Center: Release of the First 8490 Sequenced Strains for Exploring Actinobacteria Biosynthetic Diversity.</title>
        <authorList>
            <person name="Kalkreuter E."/>
            <person name="Kautsar S.A."/>
            <person name="Yang D."/>
            <person name="Bader C.D."/>
            <person name="Teijaro C.N."/>
            <person name="Fluegel L."/>
            <person name="Davis C.M."/>
            <person name="Simpson J.R."/>
            <person name="Lauterbach L."/>
            <person name="Steele A.D."/>
            <person name="Gui C."/>
            <person name="Meng S."/>
            <person name="Li G."/>
            <person name="Viehrig K."/>
            <person name="Ye F."/>
            <person name="Su P."/>
            <person name="Kiefer A.F."/>
            <person name="Nichols A."/>
            <person name="Cepeda A.J."/>
            <person name="Yan W."/>
            <person name="Fan B."/>
            <person name="Jiang Y."/>
            <person name="Adhikari A."/>
            <person name="Zheng C.-J."/>
            <person name="Schuster L."/>
            <person name="Cowan T.M."/>
            <person name="Smanski M.J."/>
            <person name="Chevrette M.G."/>
            <person name="De Carvalho L.P.S."/>
            <person name="Shen B."/>
        </authorList>
    </citation>
    <scope>NUCLEOTIDE SEQUENCE [LARGE SCALE GENOMIC DNA]</scope>
    <source>
        <strain evidence="4 5">NPDC050545</strain>
    </source>
</reference>